<dbReference type="EMBL" id="SPMZ01000049">
    <property type="protein sequence ID" value="NMQ20433.1"/>
    <property type="molecule type" value="Genomic_DNA"/>
</dbReference>
<keyword evidence="2" id="KW-1185">Reference proteome</keyword>
<evidence type="ECO:0000313" key="2">
    <source>
        <dbReference type="Proteomes" id="UP000760480"/>
    </source>
</evidence>
<protein>
    <submittedName>
        <fullName evidence="1">DUF4845 domain-containing protein</fullName>
    </submittedName>
</protein>
<name>A0ABX1TQQ4_9GAMM</name>
<organism evidence="1 2">
    <name type="scientific">Candidatus Competibacter phosphatis</name>
    <dbReference type="NCBI Taxonomy" id="221280"/>
    <lineage>
        <taxon>Bacteria</taxon>
        <taxon>Pseudomonadati</taxon>
        <taxon>Pseudomonadota</taxon>
        <taxon>Gammaproteobacteria</taxon>
        <taxon>Candidatus Competibacteraceae</taxon>
        <taxon>Candidatus Competibacter</taxon>
    </lineage>
</organism>
<evidence type="ECO:0000313" key="1">
    <source>
        <dbReference type="EMBL" id="NMQ20433.1"/>
    </source>
</evidence>
<sequence>MQKRFDIGYVDNITARDLKIRNDRGGRVLDLVYQDERDLFYGLSVVLKVNETIPLTPNP</sequence>
<reference evidence="1 2" key="1">
    <citation type="submission" date="2019-03" db="EMBL/GenBank/DDBJ databases">
        <title>Metabolic reconstructions from genomes of highly enriched 'Candidatus Accumulibacter' and 'Candidatus Competibacter' bioreactor populations.</title>
        <authorList>
            <person name="Annavajhala M.K."/>
            <person name="Welles L."/>
            <person name="Abbas B."/>
            <person name="Sorokin D."/>
            <person name="Park H."/>
            <person name="Van Loosdrecht M."/>
            <person name="Chandran K."/>
        </authorList>
    </citation>
    <scope>NUCLEOTIDE SEQUENCE [LARGE SCALE GENOMIC DNA]</scope>
    <source>
        <strain evidence="1 2">SBR_G</strain>
    </source>
</reference>
<dbReference type="Proteomes" id="UP000760480">
    <property type="component" value="Unassembled WGS sequence"/>
</dbReference>
<dbReference type="InterPro" id="IPR032314">
    <property type="entry name" value="DUF4845"/>
</dbReference>
<comment type="caution">
    <text evidence="1">The sequence shown here is derived from an EMBL/GenBank/DDBJ whole genome shotgun (WGS) entry which is preliminary data.</text>
</comment>
<gene>
    <name evidence="1" type="ORF">E4P82_15275</name>
</gene>
<accession>A0ABX1TQQ4</accession>
<dbReference type="RefSeq" id="WP_169249718.1">
    <property type="nucleotide sequence ID" value="NZ_SPMZ01000049.1"/>
</dbReference>
<dbReference type="Pfam" id="PF16137">
    <property type="entry name" value="DUF4845"/>
    <property type="match status" value="1"/>
</dbReference>
<proteinExistence type="predicted"/>